<evidence type="ECO:0000256" key="1">
    <source>
        <dbReference type="SAM" id="MobiDB-lite"/>
    </source>
</evidence>
<dbReference type="AlphaFoldDB" id="A0A9Q0LX55"/>
<proteinExistence type="predicted"/>
<dbReference type="Proteomes" id="UP001142055">
    <property type="component" value="Chromosome 3"/>
</dbReference>
<keyword evidence="3" id="KW-1185">Reference proteome</keyword>
<name>A0A9Q0LX55_BLOTA</name>
<evidence type="ECO:0000313" key="3">
    <source>
        <dbReference type="Proteomes" id="UP001142055"/>
    </source>
</evidence>
<reference evidence="2" key="1">
    <citation type="submission" date="2022-12" db="EMBL/GenBank/DDBJ databases">
        <title>Genome assemblies of Blomia tropicalis.</title>
        <authorList>
            <person name="Cui Y."/>
        </authorList>
    </citation>
    <scope>NUCLEOTIDE SEQUENCE</scope>
    <source>
        <tissue evidence="2">Adult mites</tissue>
    </source>
</reference>
<evidence type="ECO:0000313" key="2">
    <source>
        <dbReference type="EMBL" id="KAJ6216153.1"/>
    </source>
</evidence>
<organism evidence="2 3">
    <name type="scientific">Blomia tropicalis</name>
    <name type="common">Mite</name>
    <dbReference type="NCBI Taxonomy" id="40697"/>
    <lineage>
        <taxon>Eukaryota</taxon>
        <taxon>Metazoa</taxon>
        <taxon>Ecdysozoa</taxon>
        <taxon>Arthropoda</taxon>
        <taxon>Chelicerata</taxon>
        <taxon>Arachnida</taxon>
        <taxon>Acari</taxon>
        <taxon>Acariformes</taxon>
        <taxon>Sarcoptiformes</taxon>
        <taxon>Astigmata</taxon>
        <taxon>Glycyphagoidea</taxon>
        <taxon>Echimyopodidae</taxon>
        <taxon>Blomia</taxon>
    </lineage>
</organism>
<feature type="region of interest" description="Disordered" evidence="1">
    <location>
        <begin position="69"/>
        <end position="105"/>
    </location>
</feature>
<gene>
    <name evidence="2" type="ORF">RDWZM_007310</name>
</gene>
<feature type="compositionally biased region" description="Basic and acidic residues" evidence="1">
    <location>
        <begin position="86"/>
        <end position="105"/>
    </location>
</feature>
<protein>
    <submittedName>
        <fullName evidence="2">Uncharacterized protein</fullName>
    </submittedName>
</protein>
<feature type="compositionally biased region" description="Polar residues" evidence="1">
    <location>
        <begin position="76"/>
        <end position="85"/>
    </location>
</feature>
<comment type="caution">
    <text evidence="2">The sequence shown here is derived from an EMBL/GenBank/DDBJ whole genome shotgun (WGS) entry which is preliminary data.</text>
</comment>
<sequence>MKSKTTTTDDQESMTMDVVKRLQLMFKSTTMDVVQKTTTDVQESTTMVVVQKTTTDDLESTTMVVVQKTTTDDPKSTTMDVVQKTTTDDQKNRIDDDGCSPKDYN</sequence>
<accession>A0A9Q0LX55</accession>
<dbReference type="EMBL" id="JAPWDV010000003">
    <property type="protein sequence ID" value="KAJ6216153.1"/>
    <property type="molecule type" value="Genomic_DNA"/>
</dbReference>